<feature type="chain" id="PRO_5020787997" description="Bacterial virulence factor lipase N-terminal domain-containing protein" evidence="1">
    <location>
        <begin position="25"/>
        <end position="1046"/>
    </location>
</feature>
<dbReference type="AlphaFoldDB" id="A0A4U6QU80"/>
<comment type="caution">
    <text evidence="2">The sequence shown here is derived from an EMBL/GenBank/DDBJ whole genome shotgun (WGS) entry which is preliminary data.</text>
</comment>
<dbReference type="SUPFAM" id="SSF53474">
    <property type="entry name" value="alpha/beta-Hydrolases"/>
    <property type="match status" value="2"/>
</dbReference>
<evidence type="ECO:0000313" key="3">
    <source>
        <dbReference type="Proteomes" id="UP000308488"/>
    </source>
</evidence>
<gene>
    <name evidence="2" type="ORF">FDP08_18665</name>
</gene>
<dbReference type="RefSeq" id="WP_137437782.1">
    <property type="nucleotide sequence ID" value="NZ_JANRHC010000003.1"/>
</dbReference>
<evidence type="ECO:0000313" key="2">
    <source>
        <dbReference type="EMBL" id="TKV64423.1"/>
    </source>
</evidence>
<accession>A0A4U6QU80</accession>
<reference evidence="2 3" key="1">
    <citation type="submission" date="2019-05" db="EMBL/GenBank/DDBJ databases">
        <title>Marinobacter panjinensis sp. nov., a moderately halophilic bacterium isolated from sea tidal flat environment.</title>
        <authorList>
            <person name="Yang W."/>
            <person name="An M."/>
            <person name="He W."/>
            <person name="Luo X."/>
            <person name="Zhu L."/>
            <person name="Chen G."/>
            <person name="Zhang Y."/>
            <person name="Wang Y."/>
        </authorList>
    </citation>
    <scope>NUCLEOTIDE SEQUENCE [LARGE SCALE GENOMIC DNA]</scope>
    <source>
        <strain evidence="2 3">PJ-16</strain>
    </source>
</reference>
<evidence type="ECO:0008006" key="4">
    <source>
        <dbReference type="Google" id="ProtNLM"/>
    </source>
</evidence>
<sequence>MFKKTLISLAVASSLGLTGCFDSAGSGSSNANPDYKISQDSNSAEYLARFNGKVWPVFDPRPAISALPIPNDLIFGSVGDGSFTIANPDNNPVIAALNGLSGASTTAPIDIQMSGQLDDLDPTTLAQNVFLLETVYASGEPVRGLAAAEPPTVAGSVPVELEIKRLRTEDGTLTDFVRILPTEPLKPNTRYIVALRKGITADGKPIVSSPQYTVLKDSIQDPNYPEVNDDNTVVGPGLDPIVSLINNLWEPVAAKALLASQNVASPTPEQVEGVRSSIALAYSFTTSNDEKVLTYIANPARWFEDQIKALVTTTAAKKVRGAQLHFLNQLGVEGVPAQPVQTWDLNEDGAVTAADFEPFSSNPPESFMLAGDPNPANFGYADVSLAVQGAVASFVPSKAEGLEALSGALYQAGCDAAPNKFACTGTVVAGAAQSVFGAEFPAPAVQEVDIASSTPAQQRSAVLASVIDEENGFGVTIHEGSITLPYYLGTPVGGDNSPVRNSFWKADNGLAKLLKDEFGFNLAQADASNSTVVNSIFPFPAETTVQTAPVIIMTPKNVTLEMLEDNSSDLRVVIFQHGITTDRSAALGFGSALINKALAEDLIVVAIDQPLHGIAPFSTEDQQELADTLLTAAESSLGSLGSLATPTDDRIAGVIDGTFVVSFTRELAIAFGYTNFTSSQAQELIAVITGQGSSTDGDVLALAVEPTVQQAIGSILAIQGTVARAGSTVPGLDSLDDIPERHFNLATNQVNEVVGMNFDPENAVGESGDLFLNLSGFLNTRDNMRQGAVDLLNLRKTISSWGGVNQNEVYLVGHSLGTVNGTSFLAATEDSGDATLNIAATHLLAPASGFIRMAENSPGFAPAILGGLAQPAPLGAGLTQGDANLETYFNVFQAAIDSTDPINFADNLVDSVATVLLSQISGDRFTIAAAYDGFGTEPWEVPFSVNIGGSFPINSSQAPLSGSLPLAEQLGISGTAFFADYPGGSHGTPVLPIEVKAEAPDFAKFEFDFLKDRTLATGGEVITTQPEAQATFSGMIGATIQTIYTP</sequence>
<dbReference type="InterPro" id="IPR029058">
    <property type="entry name" value="AB_hydrolase_fold"/>
</dbReference>
<dbReference type="Proteomes" id="UP000308488">
    <property type="component" value="Unassembled WGS sequence"/>
</dbReference>
<protein>
    <recommendedName>
        <fullName evidence="4">Bacterial virulence factor lipase N-terminal domain-containing protein</fullName>
    </recommendedName>
</protein>
<dbReference type="OrthoDB" id="5477453at2"/>
<name>A0A4U6QU80_9GAMM</name>
<feature type="signal peptide" evidence="1">
    <location>
        <begin position="1"/>
        <end position="24"/>
    </location>
</feature>
<dbReference type="PROSITE" id="PS51257">
    <property type="entry name" value="PROKAR_LIPOPROTEIN"/>
    <property type="match status" value="1"/>
</dbReference>
<proteinExistence type="predicted"/>
<dbReference type="EMBL" id="SZYH01000002">
    <property type="protein sequence ID" value="TKV64423.1"/>
    <property type="molecule type" value="Genomic_DNA"/>
</dbReference>
<keyword evidence="1" id="KW-0732">Signal</keyword>
<organism evidence="2 3">
    <name type="scientific">Marinobacter panjinensis</name>
    <dbReference type="NCBI Taxonomy" id="2576384"/>
    <lineage>
        <taxon>Bacteria</taxon>
        <taxon>Pseudomonadati</taxon>
        <taxon>Pseudomonadota</taxon>
        <taxon>Gammaproteobacteria</taxon>
        <taxon>Pseudomonadales</taxon>
        <taxon>Marinobacteraceae</taxon>
        <taxon>Marinobacter</taxon>
    </lineage>
</organism>
<evidence type="ECO:0000256" key="1">
    <source>
        <dbReference type="SAM" id="SignalP"/>
    </source>
</evidence>
<keyword evidence="3" id="KW-1185">Reference proteome</keyword>